<evidence type="ECO:0000256" key="1">
    <source>
        <dbReference type="SAM" id="MobiDB-lite"/>
    </source>
</evidence>
<feature type="region of interest" description="Disordered" evidence="1">
    <location>
        <begin position="1"/>
        <end position="26"/>
    </location>
</feature>
<dbReference type="AlphaFoldDB" id="A0A2P2IJ70"/>
<organism evidence="2">
    <name type="scientific">Rhizophora mucronata</name>
    <name type="common">Asiatic mangrove</name>
    <dbReference type="NCBI Taxonomy" id="61149"/>
    <lineage>
        <taxon>Eukaryota</taxon>
        <taxon>Viridiplantae</taxon>
        <taxon>Streptophyta</taxon>
        <taxon>Embryophyta</taxon>
        <taxon>Tracheophyta</taxon>
        <taxon>Spermatophyta</taxon>
        <taxon>Magnoliopsida</taxon>
        <taxon>eudicotyledons</taxon>
        <taxon>Gunneridae</taxon>
        <taxon>Pentapetalae</taxon>
        <taxon>rosids</taxon>
        <taxon>fabids</taxon>
        <taxon>Malpighiales</taxon>
        <taxon>Rhizophoraceae</taxon>
        <taxon>Rhizophora</taxon>
    </lineage>
</organism>
<reference evidence="2" key="1">
    <citation type="submission" date="2018-02" db="EMBL/GenBank/DDBJ databases">
        <title>Rhizophora mucronata_Transcriptome.</title>
        <authorList>
            <person name="Meera S.P."/>
            <person name="Sreeshan A."/>
            <person name="Augustine A."/>
        </authorList>
    </citation>
    <scope>NUCLEOTIDE SEQUENCE</scope>
    <source>
        <tissue evidence="2">Leaf</tissue>
    </source>
</reference>
<evidence type="ECO:0000313" key="2">
    <source>
        <dbReference type="EMBL" id="MBW81270.1"/>
    </source>
</evidence>
<accession>A0A2P2IJ70</accession>
<sequence>MNGGDGGGGERVVDSKDLQQQSKAQD</sequence>
<protein>
    <submittedName>
        <fullName evidence="2">Uncharacterized protein</fullName>
    </submittedName>
</protein>
<dbReference type="EMBL" id="GGEC01000787">
    <property type="protein sequence ID" value="MBW81270.1"/>
    <property type="molecule type" value="Transcribed_RNA"/>
</dbReference>
<proteinExistence type="predicted"/>
<feature type="compositionally biased region" description="Gly residues" evidence="1">
    <location>
        <begin position="1"/>
        <end position="10"/>
    </location>
</feature>
<name>A0A2P2IJ70_RHIMU</name>